<keyword evidence="3" id="KW-0805">Transcription regulation</keyword>
<dbReference type="InterPro" id="IPR025943">
    <property type="entry name" value="Sigma_54_int_dom_ATP-bd_2"/>
</dbReference>
<dbReference type="InterPro" id="IPR027417">
    <property type="entry name" value="P-loop_NTPase"/>
</dbReference>
<dbReference type="Gene3D" id="1.10.8.60">
    <property type="match status" value="1"/>
</dbReference>
<dbReference type="PROSITE" id="PS00676">
    <property type="entry name" value="SIGMA54_INTERACT_2"/>
    <property type="match status" value="1"/>
</dbReference>
<dbReference type="SUPFAM" id="SSF46689">
    <property type="entry name" value="Homeodomain-like"/>
    <property type="match status" value="1"/>
</dbReference>
<reference evidence="7 8" key="1">
    <citation type="submission" date="2016-02" db="EMBL/GenBank/DDBJ databases">
        <title>Anaerosporomusa subterraneum gen. nov., sp. nov., a spore-forming obligate anaerobe isolated from saprolite.</title>
        <authorList>
            <person name="Choi J.K."/>
            <person name="Shah M."/>
            <person name="Yee N."/>
        </authorList>
    </citation>
    <scope>NUCLEOTIDE SEQUENCE [LARGE SCALE GENOMIC DNA]</scope>
    <source>
        <strain evidence="7 8">RU4</strain>
    </source>
</reference>
<dbReference type="PROSITE" id="PS50045">
    <property type="entry name" value="SIGMA54_INTERACT_4"/>
    <property type="match status" value="1"/>
</dbReference>
<dbReference type="Proteomes" id="UP000076268">
    <property type="component" value="Unassembled WGS sequence"/>
</dbReference>
<dbReference type="GO" id="GO:0005524">
    <property type="term" value="F:ATP binding"/>
    <property type="evidence" value="ECO:0007669"/>
    <property type="project" value="UniProtKB-KW"/>
</dbReference>
<evidence type="ECO:0000313" key="7">
    <source>
        <dbReference type="EMBL" id="KYZ76232.1"/>
    </source>
</evidence>
<keyword evidence="1" id="KW-0547">Nucleotide-binding</keyword>
<dbReference type="InterPro" id="IPR002078">
    <property type="entry name" value="Sigma_54_int"/>
</dbReference>
<dbReference type="PANTHER" id="PTHR32071">
    <property type="entry name" value="TRANSCRIPTIONAL REGULATORY PROTEIN"/>
    <property type="match status" value="1"/>
</dbReference>
<dbReference type="STRING" id="1794912.AXX12_07270"/>
<dbReference type="GO" id="GO:0043565">
    <property type="term" value="F:sequence-specific DNA binding"/>
    <property type="evidence" value="ECO:0007669"/>
    <property type="project" value="InterPro"/>
</dbReference>
<dbReference type="PROSITE" id="PS00688">
    <property type="entry name" value="SIGMA54_INTERACT_3"/>
    <property type="match status" value="1"/>
</dbReference>
<dbReference type="FunFam" id="3.40.50.300:FF:000006">
    <property type="entry name" value="DNA-binding transcriptional regulator NtrC"/>
    <property type="match status" value="1"/>
</dbReference>
<dbReference type="OrthoDB" id="1672268at2"/>
<protein>
    <recommendedName>
        <fullName evidence="6">Sigma-54 factor interaction domain-containing protein</fullName>
    </recommendedName>
</protein>
<gene>
    <name evidence="7" type="ORF">AXX12_07270</name>
</gene>
<accession>A0A154BQK6</accession>
<dbReference type="PRINTS" id="PR01590">
    <property type="entry name" value="HTHFIS"/>
</dbReference>
<evidence type="ECO:0000256" key="4">
    <source>
        <dbReference type="ARBA" id="ARBA00023125"/>
    </source>
</evidence>
<dbReference type="Pfam" id="PF25601">
    <property type="entry name" value="AAA_lid_14"/>
    <property type="match status" value="1"/>
</dbReference>
<organism evidence="7 8">
    <name type="scientific">Anaerosporomusa subterranea</name>
    <dbReference type="NCBI Taxonomy" id="1794912"/>
    <lineage>
        <taxon>Bacteria</taxon>
        <taxon>Bacillati</taxon>
        <taxon>Bacillota</taxon>
        <taxon>Negativicutes</taxon>
        <taxon>Acetonemataceae</taxon>
        <taxon>Anaerosporomusa</taxon>
    </lineage>
</organism>
<dbReference type="AlphaFoldDB" id="A0A154BQK6"/>
<proteinExistence type="predicted"/>
<sequence length="534" mass="58808">MRNPVGQAALASLADFCGGAAYLCDRQGQIIDAFPATAASQAVPAHLISRCVADTVASQETVKTITDSGISLVTIVLGAWVLVLDNRQRVEDKLKYQQIVEDSLPFIAQVAGGTAVLFDHHGIRFRAVEPDGKQNPGAEGVFTHLSQRVMQELRPSLGPSTLRPGATAVRIPLTPDYGLAFNNTYAANQRQRLLDNARQYRYAHYHIEDIVGESPLISKAKKMASEVAKSPSTVLLTGETGTGKELFAQAIHNLSSRYNQPFVAINCGALPADLVESTLFGYAEGAFTGARKSGQAGAFEQANGGTLFLDEVSEMPFDLQVKLLRVLQEREVTRVGHSKPLKVDVRIIASTNKLLHELIKAGRFRADLFFRLNVFEIIIPPLRERRDDLIALTDFFLKKFSNMIGKSVQEITPAAMQALSLYSWPGNVRELQNCLEYAFNIVDVNSRSITPECLPARIRSYSSATEQELSLYAEQMNRTERELVVRALALCNDNKAEAARRLGINRTTLWRILKKYKLDSNAVAESNGVAKTNT</sequence>
<evidence type="ECO:0000256" key="5">
    <source>
        <dbReference type="ARBA" id="ARBA00023163"/>
    </source>
</evidence>
<keyword evidence="2" id="KW-0067">ATP-binding</keyword>
<evidence type="ECO:0000256" key="2">
    <source>
        <dbReference type="ARBA" id="ARBA00022840"/>
    </source>
</evidence>
<dbReference type="Pfam" id="PF00158">
    <property type="entry name" value="Sigma54_activat"/>
    <property type="match status" value="1"/>
</dbReference>
<dbReference type="InterPro" id="IPR002197">
    <property type="entry name" value="HTH_Fis"/>
</dbReference>
<dbReference type="InterPro" id="IPR025662">
    <property type="entry name" value="Sigma_54_int_dom_ATP-bd_1"/>
</dbReference>
<dbReference type="GO" id="GO:0006355">
    <property type="term" value="P:regulation of DNA-templated transcription"/>
    <property type="evidence" value="ECO:0007669"/>
    <property type="project" value="InterPro"/>
</dbReference>
<keyword evidence="8" id="KW-1185">Reference proteome</keyword>
<feature type="domain" description="Sigma-54 factor interaction" evidence="6">
    <location>
        <begin position="210"/>
        <end position="440"/>
    </location>
</feature>
<evidence type="ECO:0000313" key="8">
    <source>
        <dbReference type="Proteomes" id="UP000076268"/>
    </source>
</evidence>
<evidence type="ECO:0000256" key="3">
    <source>
        <dbReference type="ARBA" id="ARBA00023015"/>
    </source>
</evidence>
<dbReference type="CDD" id="cd00009">
    <property type="entry name" value="AAA"/>
    <property type="match status" value="1"/>
</dbReference>
<dbReference type="InterPro" id="IPR003593">
    <property type="entry name" value="AAA+_ATPase"/>
</dbReference>
<dbReference type="PROSITE" id="PS00675">
    <property type="entry name" value="SIGMA54_INTERACT_1"/>
    <property type="match status" value="1"/>
</dbReference>
<keyword evidence="5" id="KW-0804">Transcription</keyword>
<dbReference type="SUPFAM" id="SSF52540">
    <property type="entry name" value="P-loop containing nucleoside triphosphate hydrolases"/>
    <property type="match status" value="1"/>
</dbReference>
<keyword evidence="4" id="KW-0238">DNA-binding</keyword>
<dbReference type="InterPro" id="IPR009057">
    <property type="entry name" value="Homeodomain-like_sf"/>
</dbReference>
<dbReference type="RefSeq" id="WP_066241319.1">
    <property type="nucleotide sequence ID" value="NZ_LSGP01000017.1"/>
</dbReference>
<dbReference type="SMART" id="SM00382">
    <property type="entry name" value="AAA"/>
    <property type="match status" value="1"/>
</dbReference>
<dbReference type="InterPro" id="IPR058031">
    <property type="entry name" value="AAA_lid_NorR"/>
</dbReference>
<dbReference type="Gene3D" id="3.40.50.300">
    <property type="entry name" value="P-loop containing nucleotide triphosphate hydrolases"/>
    <property type="match status" value="1"/>
</dbReference>
<dbReference type="InterPro" id="IPR025944">
    <property type="entry name" value="Sigma_54_int_dom_CS"/>
</dbReference>
<evidence type="ECO:0000256" key="1">
    <source>
        <dbReference type="ARBA" id="ARBA00022741"/>
    </source>
</evidence>
<evidence type="ECO:0000259" key="6">
    <source>
        <dbReference type="PROSITE" id="PS50045"/>
    </source>
</evidence>
<dbReference type="EMBL" id="LSGP01000017">
    <property type="protein sequence ID" value="KYZ76232.1"/>
    <property type="molecule type" value="Genomic_DNA"/>
</dbReference>
<name>A0A154BQK6_ANASB</name>
<dbReference type="Gene3D" id="1.10.10.60">
    <property type="entry name" value="Homeodomain-like"/>
    <property type="match status" value="1"/>
</dbReference>
<comment type="caution">
    <text evidence="7">The sequence shown here is derived from an EMBL/GenBank/DDBJ whole genome shotgun (WGS) entry which is preliminary data.</text>
</comment>
<dbReference type="Pfam" id="PF02954">
    <property type="entry name" value="HTH_8"/>
    <property type="match status" value="1"/>
</dbReference>